<evidence type="ECO:0000256" key="5">
    <source>
        <dbReference type="ARBA" id="ARBA00048200"/>
    </source>
</evidence>
<evidence type="ECO:0000313" key="9">
    <source>
        <dbReference type="Proteomes" id="UP000245133"/>
    </source>
</evidence>
<dbReference type="Gene3D" id="3.90.25.10">
    <property type="entry name" value="UDP-galactose 4-epimerase, domain 1"/>
    <property type="match status" value="1"/>
</dbReference>
<dbReference type="InterPro" id="IPR005913">
    <property type="entry name" value="dTDP_dehydrorham_reduct"/>
</dbReference>
<gene>
    <name evidence="8" type="ORF">LPTSP4_02840</name>
</gene>
<protein>
    <recommendedName>
        <fullName evidence="4 6">dTDP-4-dehydrorhamnose reductase</fullName>
        <ecNumber evidence="3 6">1.1.1.133</ecNumber>
    </recommendedName>
</protein>
<comment type="function">
    <text evidence="6">Catalyzes the reduction of dTDP-6-deoxy-L-lyxo-4-hexulose to yield dTDP-L-rhamnose.</text>
</comment>
<evidence type="ECO:0000256" key="2">
    <source>
        <dbReference type="ARBA" id="ARBA00010944"/>
    </source>
</evidence>
<proteinExistence type="inferred from homology"/>
<dbReference type="Gene3D" id="3.40.50.720">
    <property type="entry name" value="NAD(P)-binding Rossmann-like Domain"/>
    <property type="match status" value="1"/>
</dbReference>
<dbReference type="UniPathway" id="UPA00124"/>
<dbReference type="SUPFAM" id="SSF51735">
    <property type="entry name" value="NAD(P)-binding Rossmann-fold domains"/>
    <property type="match status" value="1"/>
</dbReference>
<evidence type="ECO:0000256" key="1">
    <source>
        <dbReference type="ARBA" id="ARBA00004781"/>
    </source>
</evidence>
<dbReference type="GO" id="GO:0008831">
    <property type="term" value="F:dTDP-4-dehydrorhamnose reductase activity"/>
    <property type="evidence" value="ECO:0007669"/>
    <property type="project" value="UniProtKB-EC"/>
</dbReference>
<evidence type="ECO:0000256" key="6">
    <source>
        <dbReference type="RuleBase" id="RU364082"/>
    </source>
</evidence>
<organism evidence="8 9">
    <name type="scientific">Leptospira ryugenii</name>
    <dbReference type="NCBI Taxonomy" id="1917863"/>
    <lineage>
        <taxon>Bacteria</taxon>
        <taxon>Pseudomonadati</taxon>
        <taxon>Spirochaetota</taxon>
        <taxon>Spirochaetia</taxon>
        <taxon>Leptospirales</taxon>
        <taxon>Leptospiraceae</taxon>
        <taxon>Leptospira</taxon>
    </lineage>
</organism>
<dbReference type="GO" id="GO:0019305">
    <property type="term" value="P:dTDP-rhamnose biosynthetic process"/>
    <property type="evidence" value="ECO:0007669"/>
    <property type="project" value="UniProtKB-UniPathway"/>
</dbReference>
<comment type="similarity">
    <text evidence="2 6">Belongs to the dTDP-4-dehydrorhamnose reductase family.</text>
</comment>
<evidence type="ECO:0000313" key="8">
    <source>
        <dbReference type="EMBL" id="GBF48784.1"/>
    </source>
</evidence>
<dbReference type="NCBIfam" id="TIGR01214">
    <property type="entry name" value="rmlD"/>
    <property type="match status" value="1"/>
</dbReference>
<name>A0A2P2DVX7_9LEPT</name>
<dbReference type="CDD" id="cd05254">
    <property type="entry name" value="dTDP_HR_like_SDR_e"/>
    <property type="match status" value="1"/>
</dbReference>
<dbReference type="RefSeq" id="WP_209451969.1">
    <property type="nucleotide sequence ID" value="NZ_BFBB01000002.1"/>
</dbReference>
<keyword evidence="6" id="KW-0560">Oxidoreductase</keyword>
<dbReference type="GO" id="GO:0005829">
    <property type="term" value="C:cytosol"/>
    <property type="evidence" value="ECO:0007669"/>
    <property type="project" value="TreeGrafter"/>
</dbReference>
<reference evidence="8 9" key="1">
    <citation type="submission" date="2018-02" db="EMBL/GenBank/DDBJ databases">
        <title>Novel Leptospira species isolated from soil and water in Japan.</title>
        <authorList>
            <person name="Nakao R."/>
            <person name="Masuzawa T."/>
        </authorList>
    </citation>
    <scope>NUCLEOTIDE SEQUENCE [LARGE SCALE GENOMIC DNA]</scope>
    <source>
        <strain evidence="8 9">YH101</strain>
    </source>
</reference>
<dbReference type="InterPro" id="IPR029903">
    <property type="entry name" value="RmlD-like-bd"/>
</dbReference>
<comment type="caution">
    <text evidence="8">The sequence shown here is derived from an EMBL/GenBank/DDBJ whole genome shotgun (WGS) entry which is preliminary data.</text>
</comment>
<dbReference type="PANTHER" id="PTHR10491">
    <property type="entry name" value="DTDP-4-DEHYDRORHAMNOSE REDUCTASE"/>
    <property type="match status" value="1"/>
</dbReference>
<keyword evidence="6" id="KW-0521">NADP</keyword>
<sequence length="284" mass="31993">MIKVLVTGASGQLGSEIREVSSRFRDQIEIVYLKREDLSLDDESSVSAFLKENQIQTIINAAAYTAVDLAEKEIESAELGNALIPEVLAKVCAKLNLRLIHISTDFVFNGESNRPLKETEKISPVSIYGKSKAKGEELVLAHLSNAVVIRTSWLYSKFGNNFMKTMMRLSKERKELRVIYDQIGTPTWARDLAVVCLCVVVNPAVSGIYHYSNEGVASWYDFAFDIVQAVNPSVKVFPIETKDYPTPARRPAYSVLDKSKIKEHLKIEIPHWRKSLELCLKEIN</sequence>
<dbReference type="EC" id="1.1.1.133" evidence="3 6"/>
<dbReference type="Proteomes" id="UP000245133">
    <property type="component" value="Unassembled WGS sequence"/>
</dbReference>
<dbReference type="Pfam" id="PF04321">
    <property type="entry name" value="RmlD_sub_bind"/>
    <property type="match status" value="1"/>
</dbReference>
<comment type="catalytic activity">
    <reaction evidence="5">
        <text>dTDP-beta-L-rhamnose + NADP(+) = dTDP-4-dehydro-beta-L-rhamnose + NADPH + H(+)</text>
        <dbReference type="Rhea" id="RHEA:21796"/>
        <dbReference type="ChEBI" id="CHEBI:15378"/>
        <dbReference type="ChEBI" id="CHEBI:57510"/>
        <dbReference type="ChEBI" id="CHEBI:57783"/>
        <dbReference type="ChEBI" id="CHEBI:58349"/>
        <dbReference type="ChEBI" id="CHEBI:62830"/>
        <dbReference type="EC" id="1.1.1.133"/>
    </reaction>
</comment>
<keyword evidence="9" id="KW-1185">Reference proteome</keyword>
<dbReference type="PANTHER" id="PTHR10491:SF4">
    <property type="entry name" value="METHIONINE ADENOSYLTRANSFERASE 2 SUBUNIT BETA"/>
    <property type="match status" value="1"/>
</dbReference>
<evidence type="ECO:0000256" key="4">
    <source>
        <dbReference type="ARBA" id="ARBA00017099"/>
    </source>
</evidence>
<evidence type="ECO:0000256" key="3">
    <source>
        <dbReference type="ARBA" id="ARBA00012929"/>
    </source>
</evidence>
<evidence type="ECO:0000259" key="7">
    <source>
        <dbReference type="Pfam" id="PF04321"/>
    </source>
</evidence>
<comment type="pathway">
    <text evidence="1 6">Carbohydrate biosynthesis; dTDP-L-rhamnose biosynthesis.</text>
</comment>
<dbReference type="AlphaFoldDB" id="A0A2P2DVX7"/>
<feature type="domain" description="RmlD-like substrate binding" evidence="7">
    <location>
        <begin position="3"/>
        <end position="283"/>
    </location>
</feature>
<accession>A0A2P2DVX7</accession>
<dbReference type="InterPro" id="IPR036291">
    <property type="entry name" value="NAD(P)-bd_dom_sf"/>
</dbReference>
<dbReference type="EMBL" id="BFBB01000002">
    <property type="protein sequence ID" value="GBF48784.1"/>
    <property type="molecule type" value="Genomic_DNA"/>
</dbReference>